<evidence type="ECO:0000256" key="10">
    <source>
        <dbReference type="ARBA" id="ARBA00023157"/>
    </source>
</evidence>
<evidence type="ECO:0000256" key="8">
    <source>
        <dbReference type="ARBA" id="ARBA00023133"/>
    </source>
</evidence>
<accession>A0ABY4MTJ2</accession>
<dbReference type="PANTHER" id="PTHR35457">
    <property type="entry name" value="HEME A SYNTHASE"/>
    <property type="match status" value="1"/>
</dbReference>
<protein>
    <submittedName>
        <fullName evidence="13">COX15/CtaA family protein</fullName>
    </submittedName>
</protein>
<dbReference type="PANTHER" id="PTHR35457:SF1">
    <property type="entry name" value="HEME A SYNTHASE"/>
    <property type="match status" value="1"/>
</dbReference>
<comment type="subcellular location">
    <subcellularLocation>
        <location evidence="1">Membrane</location>
        <topology evidence="1">Multi-pass membrane protein</topology>
    </subcellularLocation>
</comment>
<gene>
    <name evidence="13" type="ORF">M3M28_06510</name>
</gene>
<feature type="transmembrane region" description="Helical" evidence="12">
    <location>
        <begin position="139"/>
        <end position="158"/>
    </location>
</feature>
<evidence type="ECO:0000256" key="4">
    <source>
        <dbReference type="ARBA" id="ARBA00022723"/>
    </source>
</evidence>
<keyword evidence="7" id="KW-0408">Iron</keyword>
<comment type="pathway">
    <text evidence="11">Porphyrin-containing compound metabolism.</text>
</comment>
<feature type="transmembrane region" description="Helical" evidence="12">
    <location>
        <begin position="27"/>
        <end position="46"/>
    </location>
</feature>
<evidence type="ECO:0000313" key="13">
    <source>
        <dbReference type="EMBL" id="UQN13742.1"/>
    </source>
</evidence>
<feature type="transmembrane region" description="Helical" evidence="12">
    <location>
        <begin position="280"/>
        <end position="302"/>
    </location>
</feature>
<dbReference type="InterPro" id="IPR003780">
    <property type="entry name" value="COX15/CtaA_fam"/>
</dbReference>
<evidence type="ECO:0000256" key="12">
    <source>
        <dbReference type="SAM" id="Phobius"/>
    </source>
</evidence>
<evidence type="ECO:0000256" key="11">
    <source>
        <dbReference type="ARBA" id="ARBA00023444"/>
    </source>
</evidence>
<evidence type="ECO:0000256" key="7">
    <source>
        <dbReference type="ARBA" id="ARBA00023004"/>
    </source>
</evidence>
<keyword evidence="2" id="KW-1003">Cell membrane</keyword>
<keyword evidence="4" id="KW-0479">Metal-binding</keyword>
<name>A0ABY4MTJ2_9MICO</name>
<keyword evidence="3 12" id="KW-0812">Transmembrane</keyword>
<keyword evidence="5 12" id="KW-1133">Transmembrane helix</keyword>
<dbReference type="Pfam" id="PF02628">
    <property type="entry name" value="COX15-CtaA"/>
    <property type="match status" value="2"/>
</dbReference>
<keyword evidence="6" id="KW-0560">Oxidoreductase</keyword>
<dbReference type="EMBL" id="CP097160">
    <property type="protein sequence ID" value="UQN13742.1"/>
    <property type="molecule type" value="Genomic_DNA"/>
</dbReference>
<keyword evidence="8" id="KW-0350">Heme biosynthesis</keyword>
<evidence type="ECO:0000256" key="6">
    <source>
        <dbReference type="ARBA" id="ARBA00023002"/>
    </source>
</evidence>
<feature type="transmembrane region" description="Helical" evidence="12">
    <location>
        <begin position="112"/>
        <end position="133"/>
    </location>
</feature>
<reference evidence="13" key="1">
    <citation type="submission" date="2022-05" db="EMBL/GenBank/DDBJ databases">
        <title>Complete genome sequence of toluene-degrading Gulosibacter sediminis strain ACHW.36C.</title>
        <authorList>
            <person name="Wai A.C."/>
            <person name="Lai G.K."/>
            <person name="Griffin S.D."/>
            <person name="Leung F.C."/>
        </authorList>
    </citation>
    <scope>NUCLEOTIDE SEQUENCE [LARGE SCALE GENOMIC DNA]</scope>
    <source>
        <strain evidence="13">ACHW.36C</strain>
    </source>
</reference>
<evidence type="ECO:0000256" key="2">
    <source>
        <dbReference type="ARBA" id="ARBA00022475"/>
    </source>
</evidence>
<feature type="transmembrane region" description="Helical" evidence="12">
    <location>
        <begin position="80"/>
        <end position="100"/>
    </location>
</feature>
<keyword evidence="9 12" id="KW-0472">Membrane</keyword>
<sequence length="308" mass="32911">MPRSKFLPPDSFLSFLLPDSVTSWTRWLAWANLVVNILIVGTGGLVRLTGSGLGCPTWPLCTTESLVPTQEMGIHGVIEFGNRTLTGVLVFVALLTYLAVRNAPKQLGLRIPALLIGVLIIVQAIIGGITVIFHLDPRIVGVHFLFSAAIVAIAALLLQRVRYAEPVPAADSPGAPRGLWVSIIVVTVLTWITEVVGVLTTGAGPHAGDSIAARNGLDPVVMQHVHSWPAYALAAALVVMMVFVLRSKLARTKASSWTLLILVLVQIAFGVYQSRAGLPVWSVGTHMILAVVVIAVLTINLVNARRAK</sequence>
<keyword evidence="10" id="KW-1015">Disulfide bond</keyword>
<evidence type="ECO:0000256" key="5">
    <source>
        <dbReference type="ARBA" id="ARBA00022989"/>
    </source>
</evidence>
<feature type="transmembrane region" description="Helical" evidence="12">
    <location>
        <begin position="179"/>
        <end position="199"/>
    </location>
</feature>
<feature type="transmembrane region" description="Helical" evidence="12">
    <location>
        <begin position="228"/>
        <end position="245"/>
    </location>
</feature>
<proteinExistence type="predicted"/>
<dbReference type="InterPro" id="IPR050450">
    <property type="entry name" value="COX15/CtaA_HemeA_synthase"/>
</dbReference>
<organism evidence="13">
    <name type="scientific">Gulosibacter sediminis</name>
    <dbReference type="NCBI Taxonomy" id="1729695"/>
    <lineage>
        <taxon>Bacteria</taxon>
        <taxon>Bacillati</taxon>
        <taxon>Actinomycetota</taxon>
        <taxon>Actinomycetes</taxon>
        <taxon>Micrococcales</taxon>
        <taxon>Microbacteriaceae</taxon>
        <taxon>Gulosibacter</taxon>
    </lineage>
</organism>
<evidence type="ECO:0000256" key="1">
    <source>
        <dbReference type="ARBA" id="ARBA00004141"/>
    </source>
</evidence>
<evidence type="ECO:0000256" key="9">
    <source>
        <dbReference type="ARBA" id="ARBA00023136"/>
    </source>
</evidence>
<feature type="transmembrane region" description="Helical" evidence="12">
    <location>
        <begin position="257"/>
        <end position="274"/>
    </location>
</feature>
<evidence type="ECO:0000256" key="3">
    <source>
        <dbReference type="ARBA" id="ARBA00022692"/>
    </source>
</evidence>